<reference evidence="4" key="1">
    <citation type="submission" date="2024-07" db="EMBL/GenBank/DDBJ databases">
        <title>Two chromosome-level genome assemblies of Korean endemic species Abeliophyllum distichum and Forsythia ovata (Oleaceae).</title>
        <authorList>
            <person name="Jang H."/>
        </authorList>
    </citation>
    <scope>NUCLEOTIDE SEQUENCE [LARGE SCALE GENOMIC DNA]</scope>
</reference>
<dbReference type="PANTHER" id="PTHR33155">
    <property type="entry name" value="FANTASTIC FOUR-LIKE PROTEIN (DUF3049)"/>
    <property type="match status" value="1"/>
</dbReference>
<proteinExistence type="inferred from homology"/>
<sequence>MQNPELGDYIGVESWVDMKTDLDTDVAGRTILDGGGMNNRRRVMKRDTAEKIYPPPIPWLARTGNLPSHMPWVMKKYYSSDGRLIIREEKVKRHEYFQAHRSNGRLVLNLIPLDDTVLEEHAGYEGGGDDDDDDQTDEIVGQDTRAEEDQTEEKEVMVMEESDQCGGGTGCCMYSSMGANPCGIAVAVQPFRPVHT</sequence>
<organism evidence="3 4">
    <name type="scientific">Forsythia ovata</name>
    <dbReference type="NCBI Taxonomy" id="205694"/>
    <lineage>
        <taxon>Eukaryota</taxon>
        <taxon>Viridiplantae</taxon>
        <taxon>Streptophyta</taxon>
        <taxon>Embryophyta</taxon>
        <taxon>Tracheophyta</taxon>
        <taxon>Spermatophyta</taxon>
        <taxon>Magnoliopsida</taxon>
        <taxon>eudicotyledons</taxon>
        <taxon>Gunneridae</taxon>
        <taxon>Pentapetalae</taxon>
        <taxon>asterids</taxon>
        <taxon>lamiids</taxon>
        <taxon>Lamiales</taxon>
        <taxon>Oleaceae</taxon>
        <taxon>Forsythieae</taxon>
        <taxon>Forsythia</taxon>
    </lineage>
</organism>
<dbReference type="Proteomes" id="UP001604277">
    <property type="component" value="Unassembled WGS sequence"/>
</dbReference>
<evidence type="ECO:0000256" key="1">
    <source>
        <dbReference type="ARBA" id="ARBA00008690"/>
    </source>
</evidence>
<dbReference type="EMBL" id="JBFOLJ010000017">
    <property type="protein sequence ID" value="KAL2468056.1"/>
    <property type="molecule type" value="Genomic_DNA"/>
</dbReference>
<gene>
    <name evidence="3" type="ORF">Fot_51581</name>
</gene>
<feature type="domain" description="FAF" evidence="2">
    <location>
        <begin position="53"/>
        <end position="110"/>
    </location>
</feature>
<accession>A0ABD1PZW8</accession>
<dbReference type="Pfam" id="PF11250">
    <property type="entry name" value="FAF"/>
    <property type="match status" value="1"/>
</dbReference>
<comment type="similarity">
    <text evidence="1">Belongs to the fantastic four family.</text>
</comment>
<name>A0ABD1PZW8_9LAMI</name>
<dbReference type="InterPro" id="IPR046431">
    <property type="entry name" value="FAF_dom"/>
</dbReference>
<evidence type="ECO:0000313" key="4">
    <source>
        <dbReference type="Proteomes" id="UP001604277"/>
    </source>
</evidence>
<evidence type="ECO:0000313" key="3">
    <source>
        <dbReference type="EMBL" id="KAL2468056.1"/>
    </source>
</evidence>
<protein>
    <recommendedName>
        <fullName evidence="2">FAF domain-containing protein</fullName>
    </recommendedName>
</protein>
<dbReference type="PANTHER" id="PTHR33155:SF75">
    <property type="entry name" value="OS02G0750800 PROTEIN"/>
    <property type="match status" value="1"/>
</dbReference>
<dbReference type="AlphaFoldDB" id="A0ABD1PZW8"/>
<evidence type="ECO:0000259" key="2">
    <source>
        <dbReference type="Pfam" id="PF11250"/>
    </source>
</evidence>
<keyword evidence="4" id="KW-1185">Reference proteome</keyword>
<comment type="caution">
    <text evidence="3">The sequence shown here is derived from an EMBL/GenBank/DDBJ whole genome shotgun (WGS) entry which is preliminary data.</text>
</comment>
<dbReference type="InterPro" id="IPR021410">
    <property type="entry name" value="FAF"/>
</dbReference>